<feature type="compositionally biased region" description="Pro residues" evidence="3">
    <location>
        <begin position="45"/>
        <end position="59"/>
    </location>
</feature>
<dbReference type="AlphaFoldDB" id="A0AAV6WI68"/>
<feature type="compositionally biased region" description="Basic and acidic residues" evidence="3">
    <location>
        <begin position="266"/>
        <end position="276"/>
    </location>
</feature>
<feature type="compositionally biased region" description="Acidic residues" evidence="3">
    <location>
        <begin position="237"/>
        <end position="255"/>
    </location>
</feature>
<dbReference type="Proteomes" id="UP000826271">
    <property type="component" value="Unassembled WGS sequence"/>
</dbReference>
<dbReference type="PANTHER" id="PTHR34680">
    <property type="entry name" value="EXPRESSED PROTEIN"/>
    <property type="match status" value="1"/>
</dbReference>
<dbReference type="InterPro" id="IPR014977">
    <property type="entry name" value="WRC_dom"/>
</dbReference>
<comment type="caution">
    <text evidence="2">Lacks conserved residue(s) required for the propagation of feature annotation.</text>
</comment>
<comment type="caution">
    <text evidence="5">The sequence shown here is derived from an EMBL/GenBank/DDBJ whole genome shotgun (WGS) entry which is preliminary data.</text>
</comment>
<dbReference type="PANTHER" id="PTHR34680:SF3">
    <property type="entry name" value="EXPRESSED PROTEIN"/>
    <property type="match status" value="1"/>
</dbReference>
<feature type="region of interest" description="Disordered" evidence="3">
    <location>
        <begin position="159"/>
        <end position="276"/>
    </location>
</feature>
<keyword evidence="6" id="KW-1185">Reference proteome</keyword>
<evidence type="ECO:0000256" key="3">
    <source>
        <dbReference type="SAM" id="MobiDB-lite"/>
    </source>
</evidence>
<sequence length="276" mass="31173">MRIRKHAKLSPLLYATSSLNPQTLLQTHICQLNQSPWDVMTFSPPSSPPPPPPLPPPTPQSQLDGDDIYEQNVSSLDSIHVIERDGFNGGYRGEYHGGSTTTDEAEPPPVILCGKTDGKSWQCRREAAKGNSLCEHHLSQLRNYNNSSNHSINKKLEHFVGDQTHKKHEKLVEPGGGQRRPRPKKAPSSSNPHEFYYYSGFGPRWGKKRGEVSKNNVGSNVSRNLDNESNSLMLSQFDEEIDYDDEEDDDEDEENGEKRKKKARKPIKERSLKSLM</sequence>
<accession>A0AAV6WI68</accession>
<feature type="compositionally biased region" description="Polar residues" evidence="3">
    <location>
        <begin position="213"/>
        <end position="234"/>
    </location>
</feature>
<evidence type="ECO:0000256" key="1">
    <source>
        <dbReference type="ARBA" id="ARBA00023242"/>
    </source>
</evidence>
<dbReference type="EMBL" id="WHWC01000013">
    <property type="protein sequence ID" value="KAG8370826.1"/>
    <property type="molecule type" value="Genomic_DNA"/>
</dbReference>
<evidence type="ECO:0000313" key="6">
    <source>
        <dbReference type="Proteomes" id="UP000826271"/>
    </source>
</evidence>
<evidence type="ECO:0000313" key="5">
    <source>
        <dbReference type="EMBL" id="KAG8370826.1"/>
    </source>
</evidence>
<proteinExistence type="predicted"/>
<reference evidence="5" key="1">
    <citation type="submission" date="2019-10" db="EMBL/GenBank/DDBJ databases">
        <authorList>
            <person name="Zhang R."/>
            <person name="Pan Y."/>
            <person name="Wang J."/>
            <person name="Ma R."/>
            <person name="Yu S."/>
        </authorList>
    </citation>
    <scope>NUCLEOTIDE SEQUENCE</scope>
    <source>
        <strain evidence="5">LA-IB0</strain>
        <tissue evidence="5">Leaf</tissue>
    </source>
</reference>
<feature type="region of interest" description="Disordered" evidence="3">
    <location>
        <begin position="37"/>
        <end position="63"/>
    </location>
</feature>
<evidence type="ECO:0000259" key="4">
    <source>
        <dbReference type="PROSITE" id="PS51667"/>
    </source>
</evidence>
<protein>
    <recommendedName>
        <fullName evidence="4">WRC domain-containing protein</fullName>
    </recommendedName>
</protein>
<gene>
    <name evidence="5" type="ORF">BUALT_Bualt13G0023800</name>
</gene>
<feature type="domain" description="WRC" evidence="4">
    <location>
        <begin position="107"/>
        <end position="151"/>
    </location>
</feature>
<name>A0AAV6WI68_9LAMI</name>
<organism evidence="5 6">
    <name type="scientific">Buddleja alternifolia</name>
    <dbReference type="NCBI Taxonomy" id="168488"/>
    <lineage>
        <taxon>Eukaryota</taxon>
        <taxon>Viridiplantae</taxon>
        <taxon>Streptophyta</taxon>
        <taxon>Embryophyta</taxon>
        <taxon>Tracheophyta</taxon>
        <taxon>Spermatophyta</taxon>
        <taxon>Magnoliopsida</taxon>
        <taxon>eudicotyledons</taxon>
        <taxon>Gunneridae</taxon>
        <taxon>Pentapetalae</taxon>
        <taxon>asterids</taxon>
        <taxon>lamiids</taxon>
        <taxon>Lamiales</taxon>
        <taxon>Scrophulariaceae</taxon>
        <taxon>Buddlejeae</taxon>
        <taxon>Buddleja</taxon>
    </lineage>
</organism>
<keyword evidence="1" id="KW-0539">Nucleus</keyword>
<dbReference type="Pfam" id="PF08879">
    <property type="entry name" value="WRC"/>
    <property type="match status" value="1"/>
</dbReference>
<evidence type="ECO:0000256" key="2">
    <source>
        <dbReference type="PROSITE-ProRule" id="PRU01002"/>
    </source>
</evidence>
<dbReference type="PROSITE" id="PS51667">
    <property type="entry name" value="WRC"/>
    <property type="match status" value="1"/>
</dbReference>